<protein>
    <submittedName>
        <fullName evidence="2">N-acetyltransferase</fullName>
    </submittedName>
</protein>
<proteinExistence type="predicted"/>
<dbReference type="OrthoDB" id="2061990at2"/>
<name>A0A4R5TUT8_9MICC</name>
<keyword evidence="2" id="KW-0808">Transferase</keyword>
<keyword evidence="3" id="KW-1185">Reference proteome</keyword>
<comment type="caution">
    <text evidence="2">The sequence shown here is derived from an EMBL/GenBank/DDBJ whole genome shotgun (WGS) entry which is preliminary data.</text>
</comment>
<dbReference type="PROSITE" id="PS51186">
    <property type="entry name" value="GNAT"/>
    <property type="match status" value="1"/>
</dbReference>
<organism evidence="2 3">
    <name type="scientific">Arthrobacter crusticola</name>
    <dbReference type="NCBI Taxonomy" id="2547960"/>
    <lineage>
        <taxon>Bacteria</taxon>
        <taxon>Bacillati</taxon>
        <taxon>Actinomycetota</taxon>
        <taxon>Actinomycetes</taxon>
        <taxon>Micrococcales</taxon>
        <taxon>Micrococcaceae</taxon>
        <taxon>Arthrobacter</taxon>
    </lineage>
</organism>
<dbReference type="Pfam" id="PF13302">
    <property type="entry name" value="Acetyltransf_3"/>
    <property type="match status" value="1"/>
</dbReference>
<dbReference type="AlphaFoldDB" id="A0A4R5TUT8"/>
<accession>A0A4R5TUT8</accession>
<gene>
    <name evidence="2" type="ORF">E2F48_13535</name>
</gene>
<dbReference type="PANTHER" id="PTHR43792">
    <property type="entry name" value="GNAT FAMILY, PUTATIVE (AFU_ORTHOLOGUE AFUA_3G00765)-RELATED-RELATED"/>
    <property type="match status" value="1"/>
</dbReference>
<dbReference type="RefSeq" id="WP_133404480.1">
    <property type="nucleotide sequence ID" value="NZ_SMTK01000004.1"/>
</dbReference>
<dbReference type="GO" id="GO:0016747">
    <property type="term" value="F:acyltransferase activity, transferring groups other than amino-acyl groups"/>
    <property type="evidence" value="ECO:0007669"/>
    <property type="project" value="InterPro"/>
</dbReference>
<dbReference type="SUPFAM" id="SSF55729">
    <property type="entry name" value="Acyl-CoA N-acyltransferases (Nat)"/>
    <property type="match status" value="1"/>
</dbReference>
<dbReference type="EMBL" id="SMTK01000004">
    <property type="protein sequence ID" value="TDK24817.1"/>
    <property type="molecule type" value="Genomic_DNA"/>
</dbReference>
<dbReference type="InterPro" id="IPR016181">
    <property type="entry name" value="Acyl_CoA_acyltransferase"/>
</dbReference>
<dbReference type="Proteomes" id="UP000295411">
    <property type="component" value="Unassembled WGS sequence"/>
</dbReference>
<dbReference type="InterPro" id="IPR000182">
    <property type="entry name" value="GNAT_dom"/>
</dbReference>
<feature type="domain" description="N-acetyltransferase" evidence="1">
    <location>
        <begin position="18"/>
        <end position="181"/>
    </location>
</feature>
<reference evidence="2 3" key="1">
    <citation type="submission" date="2019-03" db="EMBL/GenBank/DDBJ databases">
        <title>Arthrobacter sp. nov., an bacterium isolated from biocrust in Mu Us Desert.</title>
        <authorList>
            <person name="Lixiong L."/>
        </authorList>
    </citation>
    <scope>NUCLEOTIDE SEQUENCE [LARGE SCALE GENOMIC DNA]</scope>
    <source>
        <strain evidence="2 3">SLN-3</strain>
    </source>
</reference>
<dbReference type="Gene3D" id="3.40.630.30">
    <property type="match status" value="1"/>
</dbReference>
<evidence type="ECO:0000313" key="3">
    <source>
        <dbReference type="Proteomes" id="UP000295411"/>
    </source>
</evidence>
<evidence type="ECO:0000259" key="1">
    <source>
        <dbReference type="PROSITE" id="PS51186"/>
    </source>
</evidence>
<evidence type="ECO:0000313" key="2">
    <source>
        <dbReference type="EMBL" id="TDK24817.1"/>
    </source>
</evidence>
<sequence length="181" mass="19347">MTPTADPWRSSAAGAGDVRLVRLPPAAIHALADGDLAAAQLRTPAVLTEHLVSSGCRAVWRMRSRQLLTSPADADWITRLIVDAAGSTVGRAGFHGPPADGRVEVGYEVDPGHRRRGHARAALTILLDIADAEPGVHAVRASVRPDNLPSQRLVDSFGFRAVGRQWDEDDGWETVLELALA</sequence>
<dbReference type="InterPro" id="IPR051531">
    <property type="entry name" value="N-acetyltransferase"/>
</dbReference>